<dbReference type="InterPro" id="IPR001936">
    <property type="entry name" value="RasGAP_dom"/>
</dbReference>
<dbReference type="OrthoDB" id="8806573at2759"/>
<feature type="domain" description="Ras-GAP" evidence="1">
    <location>
        <begin position="244"/>
        <end position="418"/>
    </location>
</feature>
<dbReference type="AlphaFoldDB" id="A0A9Q9X0K3"/>
<dbReference type="GO" id="GO:0051601">
    <property type="term" value="P:exocyst localization"/>
    <property type="evidence" value="ECO:0007669"/>
    <property type="project" value="TreeGrafter"/>
</dbReference>
<dbReference type="InterPro" id="IPR010326">
    <property type="entry name" value="EXOC3/Sec6"/>
</dbReference>
<accession>A0A9Q9X0K3</accession>
<evidence type="ECO:0000259" key="1">
    <source>
        <dbReference type="PROSITE" id="PS50018"/>
    </source>
</evidence>
<dbReference type="Pfam" id="PF06046">
    <property type="entry name" value="Sec6"/>
    <property type="match status" value="1"/>
</dbReference>
<dbReference type="KEGG" id="ccar:109103845"/>
<name>A0A9Q9X0K3_CYPCA</name>
<gene>
    <name evidence="2" type="primary">LOC109103845</name>
</gene>
<dbReference type="GO" id="GO:0000149">
    <property type="term" value="F:SNARE binding"/>
    <property type="evidence" value="ECO:0007669"/>
    <property type="project" value="TreeGrafter"/>
</dbReference>
<proteinExistence type="predicted"/>
<dbReference type="RefSeq" id="XP_042592376.1">
    <property type="nucleotide sequence ID" value="XM_042736442.1"/>
</dbReference>
<organism evidence="2">
    <name type="scientific">Cyprinus carpio</name>
    <name type="common">Common carp</name>
    <dbReference type="NCBI Taxonomy" id="7962"/>
    <lineage>
        <taxon>Eukaryota</taxon>
        <taxon>Metazoa</taxon>
        <taxon>Chordata</taxon>
        <taxon>Craniata</taxon>
        <taxon>Vertebrata</taxon>
        <taxon>Euteleostomi</taxon>
        <taxon>Actinopterygii</taxon>
        <taxon>Neopterygii</taxon>
        <taxon>Teleostei</taxon>
        <taxon>Ostariophysi</taxon>
        <taxon>Cypriniformes</taxon>
        <taxon>Cyprinidae</taxon>
        <taxon>Cyprininae</taxon>
        <taxon>Cyprinus</taxon>
    </lineage>
</organism>
<evidence type="ECO:0000313" key="2">
    <source>
        <dbReference type="RefSeq" id="XP_042592376.1"/>
    </source>
</evidence>
<sequence length="600" mass="69655">MAGMFIHYLPVINLLFLQARYLLIYILCDREAFYLCQSRMEFKHTKKTSFSVRRKTKNGKEKKLSMKKIEQTDVNLPPEEQASGVPDLIALDAEALNKRVLHALKTILSDESTSEDFDAAVEVLKTLSKLNNNYSQDGLFEYLQEINQFVENHFPTLPAEGPRGSQLEPIQDFQRTQSMINDKVLRLTPALKDAGLLDHLMDSYSRHLFTSLDLLLNRDLSVKEIFCLLLWGKDVFFSSDSQHFFRVHDPLLLTNWFERATKKLLPKLKNDISTTLQNILDYDAQNRPNGDSMDEETFIRVHLDVTKCLNAVIQSSKEFSHTLMCAAQTLCLKELHHFVQEYVHAEKKSLEKQQPLKKNPVHLFRLISTCRQLRFFAPQLSNPDIKNSDDLSKMICMLKKMEDHVLSIVQKMMKDVAQAFLRHYFKEEGDQIQTLTEAIQKQCASLPQTDVAKEKIQEIFVNVSYDCVSRVYLDCLMKSKFKRLERRWGNVEERISEDVLNFHNTFAELNGSDAQRNHLLQRLSEVLLHSDVEALKITCFVLFRDFPQESKQYVPGLLRWKGVLSERQVREVLDVTQDLGLNLQPRRVTCQPLKGLFCFL</sequence>
<dbReference type="GeneID" id="109103845"/>
<dbReference type="GO" id="GO:0006887">
    <property type="term" value="P:exocytosis"/>
    <property type="evidence" value="ECO:0007669"/>
    <property type="project" value="InterPro"/>
</dbReference>
<dbReference type="Proteomes" id="UP001155660">
    <property type="component" value="Chromosome B13"/>
</dbReference>
<reference evidence="2" key="1">
    <citation type="submission" date="2025-08" db="UniProtKB">
        <authorList>
            <consortium name="RefSeq"/>
        </authorList>
    </citation>
    <scope>IDENTIFICATION</scope>
    <source>
        <tissue evidence="2">Muscle</tissue>
    </source>
</reference>
<dbReference type="PANTHER" id="PTHR21292:SF12">
    <property type="entry name" value="EXOCYST COMPLEX COMPONENT 3-LIKE PROTEIN"/>
    <property type="match status" value="1"/>
</dbReference>
<dbReference type="GO" id="GO:0000145">
    <property type="term" value="C:exocyst"/>
    <property type="evidence" value="ECO:0007669"/>
    <property type="project" value="InterPro"/>
</dbReference>
<dbReference type="PANTHER" id="PTHR21292">
    <property type="entry name" value="EXOCYST COMPLEX COMPONENT SEC6-RELATED"/>
    <property type="match status" value="1"/>
</dbReference>
<protein>
    <submittedName>
        <fullName evidence="2">Uncharacterized protein LOC109103845</fullName>
    </submittedName>
</protein>
<dbReference type="PROSITE" id="PS50018">
    <property type="entry name" value="RAS_GTPASE_ACTIV_2"/>
    <property type="match status" value="1"/>
</dbReference>